<dbReference type="EMBL" id="CADEPI010000343">
    <property type="protein sequence ID" value="CAB3384234.1"/>
    <property type="molecule type" value="Genomic_DNA"/>
</dbReference>
<feature type="repeat" description="ANK" evidence="3">
    <location>
        <begin position="68"/>
        <end position="100"/>
    </location>
</feature>
<dbReference type="Proteomes" id="UP000494165">
    <property type="component" value="Unassembled WGS sequence"/>
</dbReference>
<reference evidence="5 6" key="1">
    <citation type="submission" date="2020-04" db="EMBL/GenBank/DDBJ databases">
        <authorList>
            <person name="Alioto T."/>
            <person name="Alioto T."/>
            <person name="Gomez Garrido J."/>
        </authorList>
    </citation>
    <scope>NUCLEOTIDE SEQUENCE [LARGE SCALE GENOMIC DNA]</scope>
</reference>
<dbReference type="PRINTS" id="PR01415">
    <property type="entry name" value="ANKYRIN"/>
</dbReference>
<proteinExistence type="predicted"/>
<dbReference type="InterPro" id="IPR036770">
    <property type="entry name" value="Ankyrin_rpt-contain_sf"/>
</dbReference>
<dbReference type="Gene3D" id="1.25.40.20">
    <property type="entry name" value="Ankyrin repeat-containing domain"/>
    <property type="match status" value="2"/>
</dbReference>
<feature type="repeat" description="ANK" evidence="3">
    <location>
        <begin position="324"/>
        <end position="356"/>
    </location>
</feature>
<organism evidence="5 6">
    <name type="scientific">Cloeon dipterum</name>
    <dbReference type="NCBI Taxonomy" id="197152"/>
    <lineage>
        <taxon>Eukaryota</taxon>
        <taxon>Metazoa</taxon>
        <taxon>Ecdysozoa</taxon>
        <taxon>Arthropoda</taxon>
        <taxon>Hexapoda</taxon>
        <taxon>Insecta</taxon>
        <taxon>Pterygota</taxon>
        <taxon>Palaeoptera</taxon>
        <taxon>Ephemeroptera</taxon>
        <taxon>Pisciforma</taxon>
        <taxon>Baetidae</taxon>
        <taxon>Cloeon</taxon>
    </lineage>
</organism>
<name>A0A8S1DKL0_9INSE</name>
<feature type="region of interest" description="Disordered" evidence="4">
    <location>
        <begin position="1"/>
        <end position="22"/>
    </location>
</feature>
<keyword evidence="2 3" id="KW-0040">ANK repeat</keyword>
<dbReference type="PROSITE" id="PS50088">
    <property type="entry name" value="ANK_REPEAT"/>
    <property type="match status" value="4"/>
</dbReference>
<evidence type="ECO:0000313" key="5">
    <source>
        <dbReference type="EMBL" id="CAB3384234.1"/>
    </source>
</evidence>
<evidence type="ECO:0000256" key="4">
    <source>
        <dbReference type="SAM" id="MobiDB-lite"/>
    </source>
</evidence>
<protein>
    <submittedName>
        <fullName evidence="5">Uncharacterized protein</fullName>
    </submittedName>
</protein>
<feature type="repeat" description="ANK" evidence="3">
    <location>
        <begin position="236"/>
        <end position="271"/>
    </location>
</feature>
<dbReference type="PROSITE" id="PS50297">
    <property type="entry name" value="ANK_REP_REGION"/>
    <property type="match status" value="3"/>
</dbReference>
<sequence length="393" mass="43406">MNCFSVRRSSSETRRLVGKNEQREGKMTAIEEEERGWSKVKDDRLKSTTARTSVLRALMDDFLNEHSGGGTRLHAAASLADEATCRRLVEEGADICARCSDFSATVLHYAALNGSHGEGLITYFVSEGIDACVTDEDGLEPIHYALRVGNLGIANMLLRLRRGGPGSSGDSLLHFCVRHKLLRPAKVVLERHRWLLESTEEMGRTPLHLAAAVADVRICEWLLKEGASVTAMCGFYGGTALHHMAMNGSEGAENLVDLFLSYGADIEARTLARETPLQLGADCTVRNKNGYNLLQVCLEKNVINSARFVLDYNREQLFETCGPGGETALHVAARYCDLPTCEWLVRNGADPTVMSDDGYGIPPVQMAKFNNKWSNELVPFFEQFSDVVRETEV</sequence>
<feature type="compositionally biased region" description="Basic and acidic residues" evidence="4">
    <location>
        <begin position="9"/>
        <end position="22"/>
    </location>
</feature>
<dbReference type="AlphaFoldDB" id="A0A8S1DKL0"/>
<evidence type="ECO:0000256" key="2">
    <source>
        <dbReference type="ARBA" id="ARBA00023043"/>
    </source>
</evidence>
<accession>A0A8S1DKL0</accession>
<gene>
    <name evidence="5" type="ORF">CLODIP_2_CD03156</name>
</gene>
<dbReference type="Pfam" id="PF12796">
    <property type="entry name" value="Ank_2"/>
    <property type="match status" value="3"/>
</dbReference>
<dbReference type="SMART" id="SM00248">
    <property type="entry name" value="ANK"/>
    <property type="match status" value="8"/>
</dbReference>
<evidence type="ECO:0000256" key="1">
    <source>
        <dbReference type="ARBA" id="ARBA00022737"/>
    </source>
</evidence>
<dbReference type="SUPFAM" id="SSF48403">
    <property type="entry name" value="Ankyrin repeat"/>
    <property type="match status" value="1"/>
</dbReference>
<dbReference type="PANTHER" id="PTHR24198">
    <property type="entry name" value="ANKYRIN REPEAT AND PROTEIN KINASE DOMAIN-CONTAINING PROTEIN"/>
    <property type="match status" value="1"/>
</dbReference>
<comment type="caution">
    <text evidence="5">The sequence shown here is derived from an EMBL/GenBank/DDBJ whole genome shotgun (WGS) entry which is preliminary data.</text>
</comment>
<dbReference type="PANTHER" id="PTHR24198:SF165">
    <property type="entry name" value="ANKYRIN REPEAT-CONTAINING PROTEIN-RELATED"/>
    <property type="match status" value="1"/>
</dbReference>
<keyword evidence="6" id="KW-1185">Reference proteome</keyword>
<evidence type="ECO:0000313" key="6">
    <source>
        <dbReference type="Proteomes" id="UP000494165"/>
    </source>
</evidence>
<feature type="repeat" description="ANK" evidence="3">
    <location>
        <begin position="202"/>
        <end position="234"/>
    </location>
</feature>
<dbReference type="OrthoDB" id="194358at2759"/>
<evidence type="ECO:0000256" key="3">
    <source>
        <dbReference type="PROSITE-ProRule" id="PRU00023"/>
    </source>
</evidence>
<dbReference type="InterPro" id="IPR002110">
    <property type="entry name" value="Ankyrin_rpt"/>
</dbReference>
<keyword evidence="1" id="KW-0677">Repeat</keyword>